<protein>
    <recommendedName>
        <fullName evidence="3">Pyrrolo-quinoline quinone repeat domain-containing protein</fullName>
    </recommendedName>
</protein>
<dbReference type="PROSITE" id="PS51257">
    <property type="entry name" value="PROKAR_LIPOPROTEIN"/>
    <property type="match status" value="1"/>
</dbReference>
<accession>A0ABN2VVJ3</accession>
<dbReference type="RefSeq" id="WP_344527559.1">
    <property type="nucleotide sequence ID" value="NZ_BAAAPE010000007.1"/>
</dbReference>
<comment type="caution">
    <text evidence="4">The sequence shown here is derived from an EMBL/GenBank/DDBJ whole genome shotgun (WGS) entry which is preliminary data.</text>
</comment>
<dbReference type="SUPFAM" id="SSF50998">
    <property type="entry name" value="Quinoprotein alcohol dehydrogenase-like"/>
    <property type="match status" value="1"/>
</dbReference>
<dbReference type="InterPro" id="IPR002372">
    <property type="entry name" value="PQQ_rpt_dom"/>
</dbReference>
<dbReference type="EMBL" id="BAAAPE010000007">
    <property type="protein sequence ID" value="GAA2073668.1"/>
    <property type="molecule type" value="Genomic_DNA"/>
</dbReference>
<gene>
    <name evidence="4" type="ORF">GCM10009801_27110</name>
</gene>
<dbReference type="Gene3D" id="2.130.10.10">
    <property type="entry name" value="YVTN repeat-like/Quinoprotein amine dehydrogenase"/>
    <property type="match status" value="1"/>
</dbReference>
<feature type="signal peptide" evidence="2">
    <location>
        <begin position="1"/>
        <end position="24"/>
    </location>
</feature>
<sequence>MRRTDAGRALLPVLALLAATACTGGGGGGGEGGREPSKPPRLKKLWSVPAADRPAMPSPDEDAWLGKGVLALRTGDTNSRLVGHSAASGEQRWNLPLPKGTTGVCALSGQVNKEGIGGVLLDAGDGDERCTVAAAVDIRRGTVLWTEPLGRKSEPSGSKASVSVSGKTLTATVGWNDLARFRLDGDGKGRELPGLPHFRDGGANPGPVDHDGRHIAVETRSGFALYDADEGTRLWHRPARSRDAALDGLVSADPVVLDTIEKGRRYYRTYRQDQPGVRDRIGKELDKKALNTPLTGRGVLVARFPGDHGAYAYDLRTGKPVWQRGLSERENLEGVRGGALLTTHRYAGPETWVRDRDLRTGAPRTLGRVPGRAFEEVLAWDSRHLYVQDTDREANEKSLTAYALPERGSARDYKTPPKMAGGS</sequence>
<organism evidence="4 5">
    <name type="scientific">Streptomyces albiaxialis</name>
    <dbReference type="NCBI Taxonomy" id="329523"/>
    <lineage>
        <taxon>Bacteria</taxon>
        <taxon>Bacillati</taxon>
        <taxon>Actinomycetota</taxon>
        <taxon>Actinomycetes</taxon>
        <taxon>Kitasatosporales</taxon>
        <taxon>Streptomycetaceae</taxon>
        <taxon>Streptomyces</taxon>
    </lineage>
</organism>
<name>A0ABN2VVJ3_9ACTN</name>
<evidence type="ECO:0000259" key="3">
    <source>
        <dbReference type="Pfam" id="PF13360"/>
    </source>
</evidence>
<evidence type="ECO:0000256" key="2">
    <source>
        <dbReference type="SAM" id="SignalP"/>
    </source>
</evidence>
<evidence type="ECO:0000313" key="4">
    <source>
        <dbReference type="EMBL" id="GAA2073668.1"/>
    </source>
</evidence>
<proteinExistence type="predicted"/>
<dbReference type="InterPro" id="IPR015943">
    <property type="entry name" value="WD40/YVTN_repeat-like_dom_sf"/>
</dbReference>
<feature type="region of interest" description="Disordered" evidence="1">
    <location>
        <begin position="397"/>
        <end position="423"/>
    </location>
</feature>
<evidence type="ECO:0000256" key="1">
    <source>
        <dbReference type="SAM" id="MobiDB-lite"/>
    </source>
</evidence>
<dbReference type="InterPro" id="IPR011047">
    <property type="entry name" value="Quinoprotein_ADH-like_sf"/>
</dbReference>
<dbReference type="Pfam" id="PF13360">
    <property type="entry name" value="PQQ_2"/>
    <property type="match status" value="1"/>
</dbReference>
<evidence type="ECO:0000313" key="5">
    <source>
        <dbReference type="Proteomes" id="UP001500016"/>
    </source>
</evidence>
<dbReference type="Proteomes" id="UP001500016">
    <property type="component" value="Unassembled WGS sequence"/>
</dbReference>
<feature type="domain" description="Pyrrolo-quinoline quinone repeat" evidence="3">
    <location>
        <begin position="43"/>
        <end position="166"/>
    </location>
</feature>
<keyword evidence="5" id="KW-1185">Reference proteome</keyword>
<keyword evidence="2" id="KW-0732">Signal</keyword>
<feature type="chain" id="PRO_5045941760" description="Pyrrolo-quinoline quinone repeat domain-containing protein" evidence="2">
    <location>
        <begin position="25"/>
        <end position="423"/>
    </location>
</feature>
<feature type="region of interest" description="Disordered" evidence="1">
    <location>
        <begin position="192"/>
        <end position="211"/>
    </location>
</feature>
<reference evidence="4 5" key="1">
    <citation type="journal article" date="2019" name="Int. J. Syst. Evol. Microbiol.">
        <title>The Global Catalogue of Microorganisms (GCM) 10K type strain sequencing project: providing services to taxonomists for standard genome sequencing and annotation.</title>
        <authorList>
            <consortium name="The Broad Institute Genomics Platform"/>
            <consortium name="The Broad Institute Genome Sequencing Center for Infectious Disease"/>
            <person name="Wu L."/>
            <person name="Ma J."/>
        </authorList>
    </citation>
    <scope>NUCLEOTIDE SEQUENCE [LARGE SCALE GENOMIC DNA]</scope>
    <source>
        <strain evidence="4 5">JCM 15478</strain>
    </source>
</reference>